<accession>A0ABM7WGX7</accession>
<protein>
    <submittedName>
        <fullName evidence="1">Uncharacterized protein</fullName>
    </submittedName>
</protein>
<gene>
    <name evidence="1" type="ORF">CE91St30_08360</name>
</gene>
<reference evidence="1 2" key="1">
    <citation type="submission" date="2022-01" db="EMBL/GenBank/DDBJ databases">
        <title>Novel bile acid biosynthetic pathways are enriched in the microbiome of centenarians.</title>
        <authorList>
            <person name="Sato Y."/>
            <person name="Atarashi K."/>
            <person name="Plichta R.D."/>
            <person name="Arai Y."/>
            <person name="Sasajima S."/>
            <person name="Kearney M.S."/>
            <person name="Suda W."/>
            <person name="Takeshita K."/>
            <person name="Sasaki T."/>
            <person name="Okamoto S."/>
            <person name="Skelly N.A."/>
            <person name="Okamura Y."/>
            <person name="Vlamakis H."/>
            <person name="Li Y."/>
            <person name="Tanoue T."/>
            <person name="Takei H."/>
            <person name="Nittono H."/>
            <person name="Narushima S."/>
            <person name="Irie J."/>
            <person name="Itoh H."/>
            <person name="Moriya K."/>
            <person name="Sugiura Y."/>
            <person name="Suematsu M."/>
            <person name="Moritoki N."/>
            <person name="Shibata S."/>
            <person name="Littman R.D."/>
            <person name="Fischbach A.M."/>
            <person name="Uwamino Y."/>
            <person name="Inoue T."/>
            <person name="Honda A."/>
            <person name="Hattori M."/>
            <person name="Murai T."/>
            <person name="Xavier J.R."/>
            <person name="Hirose N."/>
            <person name="Honda K."/>
        </authorList>
    </citation>
    <scope>NUCLEOTIDE SEQUENCE [LARGE SCALE GENOMIC DNA]</scope>
    <source>
        <strain evidence="1 2">CE91-St30</strain>
    </source>
</reference>
<proteinExistence type="predicted"/>
<sequence>MLLFLYPFALAANASGEALYALCALASITAVEELAIQLTPTRHDGDRPSLFSKEPVR</sequence>
<evidence type="ECO:0000313" key="2">
    <source>
        <dbReference type="Proteomes" id="UP001320544"/>
    </source>
</evidence>
<name>A0ABM7WGX7_9ACTN</name>
<evidence type="ECO:0000313" key="1">
    <source>
        <dbReference type="EMBL" id="BDE95503.1"/>
    </source>
</evidence>
<dbReference type="Proteomes" id="UP001320544">
    <property type="component" value="Chromosome"/>
</dbReference>
<dbReference type="EMBL" id="AP025564">
    <property type="protein sequence ID" value="BDE95503.1"/>
    <property type="molecule type" value="Genomic_DNA"/>
</dbReference>
<organism evidence="1 2">
    <name type="scientific">Raoultibacter timonensis</name>
    <dbReference type="NCBI Taxonomy" id="1907662"/>
    <lineage>
        <taxon>Bacteria</taxon>
        <taxon>Bacillati</taxon>
        <taxon>Actinomycetota</taxon>
        <taxon>Coriobacteriia</taxon>
        <taxon>Eggerthellales</taxon>
        <taxon>Eggerthellaceae</taxon>
        <taxon>Raoultibacter</taxon>
    </lineage>
</organism>
<keyword evidence="2" id="KW-1185">Reference proteome</keyword>